<dbReference type="InterPro" id="IPR027461">
    <property type="entry name" value="Carboxypeptidase_A_C_sf"/>
</dbReference>
<name>A0A939FB24_9ACTN</name>
<dbReference type="EMBL" id="JAFLRJ010000232">
    <property type="protein sequence ID" value="MBO0514808.1"/>
    <property type="molecule type" value="Genomic_DNA"/>
</dbReference>
<dbReference type="GO" id="GO:0016787">
    <property type="term" value="F:hydrolase activity"/>
    <property type="evidence" value="ECO:0007669"/>
    <property type="project" value="UniProtKB-KW"/>
</dbReference>
<gene>
    <name evidence="5" type="ORF">J0695_23865</name>
</gene>
<protein>
    <submittedName>
        <fullName evidence="5">LD-carboxypeptidase</fullName>
    </submittedName>
</protein>
<evidence type="ECO:0000259" key="3">
    <source>
        <dbReference type="Pfam" id="PF02016"/>
    </source>
</evidence>
<dbReference type="InterPro" id="IPR040921">
    <property type="entry name" value="Peptidase_S66C"/>
</dbReference>
<dbReference type="InterPro" id="IPR040449">
    <property type="entry name" value="Peptidase_S66_N"/>
</dbReference>
<dbReference type="Gene3D" id="3.40.50.10740">
    <property type="entry name" value="Class I glutamine amidotransferase-like"/>
    <property type="match status" value="1"/>
</dbReference>
<dbReference type="InterPro" id="IPR027478">
    <property type="entry name" value="LdcA_N"/>
</dbReference>
<evidence type="ECO:0000313" key="6">
    <source>
        <dbReference type="Proteomes" id="UP000664167"/>
    </source>
</evidence>
<sequence>MAAEEPVSLRPGAPSWPRALSKGDLVSVWAPSSAAPAAFPQRFERGVRALELAGFKVRVLPSCRTAIGYSTLGPAELAQELHSQLKDPECAGIFAAVGGWSMLNVLPHIDLDLVRESAKPIIGYSDLSALLNLVAFGAGVVSFHGPMVLSEWGEAGGPWDFTATSFRKVSGMEGAWSEYKVPAAPDWSDEMLWWDRDDTRPRAPVDGGEQLRVVQAGDGTPVEGRLWGGSLVALPLALGTPVWEQPEDVLIFLEAEGMAPDEFAARIMQLSLSGVFKRAAGLVLGRMGQPRSCLNGFDDFDQVVRGIVPPGLPVAAGFDIGHTEPMSTLPVGGLARLDCALEVPTFSLIGPN</sequence>
<dbReference type="PANTHER" id="PTHR30237">
    <property type="entry name" value="MURAMOYLTETRAPEPTIDE CARBOXYPEPTIDASE"/>
    <property type="match status" value="1"/>
</dbReference>
<dbReference type="RefSeq" id="WP_242553101.1">
    <property type="nucleotide sequence ID" value="NZ_BAAAJJ010000019.1"/>
</dbReference>
<dbReference type="InterPro" id="IPR029062">
    <property type="entry name" value="Class_I_gatase-like"/>
</dbReference>
<comment type="similarity">
    <text evidence="1">Belongs to the peptidase S66 family.</text>
</comment>
<dbReference type="Pfam" id="PF02016">
    <property type="entry name" value="Peptidase_S66"/>
    <property type="match status" value="1"/>
</dbReference>
<dbReference type="InterPro" id="IPR003507">
    <property type="entry name" value="S66_fam"/>
</dbReference>
<keyword evidence="2" id="KW-0378">Hydrolase</keyword>
<comment type="caution">
    <text evidence="5">The sequence shown here is derived from an EMBL/GenBank/DDBJ whole genome shotgun (WGS) entry which is preliminary data.</text>
</comment>
<accession>A0A939FB24</accession>
<dbReference type="AlphaFoldDB" id="A0A939FB24"/>
<feature type="domain" description="LD-carboxypeptidase C-terminal" evidence="4">
    <location>
        <begin position="223"/>
        <end position="337"/>
    </location>
</feature>
<evidence type="ECO:0000256" key="1">
    <source>
        <dbReference type="ARBA" id="ARBA00010233"/>
    </source>
</evidence>
<evidence type="ECO:0000313" key="5">
    <source>
        <dbReference type="EMBL" id="MBO0514808.1"/>
    </source>
</evidence>
<evidence type="ECO:0000259" key="4">
    <source>
        <dbReference type="Pfam" id="PF17676"/>
    </source>
</evidence>
<keyword evidence="6" id="KW-1185">Reference proteome</keyword>
<evidence type="ECO:0000256" key="2">
    <source>
        <dbReference type="ARBA" id="ARBA00022801"/>
    </source>
</evidence>
<dbReference type="Pfam" id="PF17676">
    <property type="entry name" value="Peptidase_S66C"/>
    <property type="match status" value="1"/>
</dbReference>
<dbReference type="SUPFAM" id="SSF141986">
    <property type="entry name" value="LD-carboxypeptidase A C-terminal domain-like"/>
    <property type="match status" value="1"/>
</dbReference>
<organism evidence="5 6">
    <name type="scientific">Streptomyces beijiangensis</name>
    <dbReference type="NCBI Taxonomy" id="163361"/>
    <lineage>
        <taxon>Bacteria</taxon>
        <taxon>Bacillati</taxon>
        <taxon>Actinomycetota</taxon>
        <taxon>Actinomycetes</taxon>
        <taxon>Kitasatosporales</taxon>
        <taxon>Streptomycetaceae</taxon>
        <taxon>Streptomyces</taxon>
    </lineage>
</organism>
<feature type="domain" description="LD-carboxypeptidase N-terminal" evidence="3">
    <location>
        <begin position="26"/>
        <end position="145"/>
    </location>
</feature>
<reference evidence="5" key="1">
    <citation type="submission" date="2021-03" db="EMBL/GenBank/DDBJ databases">
        <title>Streptomyces poriferae sp. nov., a novel marine sponge-derived Actinobacteria species with anti-MRSA activity.</title>
        <authorList>
            <person name="Sandoval-Powers M."/>
            <person name="Kralova S."/>
            <person name="Nguyen G.-S."/>
            <person name="Fawwal D."/>
            <person name="Degnes K."/>
            <person name="Klinkenberg G."/>
            <person name="Sletta H."/>
            <person name="Wentzel A."/>
            <person name="Liles M.R."/>
        </authorList>
    </citation>
    <scope>NUCLEOTIDE SEQUENCE</scope>
    <source>
        <strain evidence="5">DSM 41794</strain>
    </source>
</reference>
<proteinExistence type="inferred from homology"/>
<dbReference type="PIRSF" id="PIRSF028757">
    <property type="entry name" value="LD-carboxypeptidase"/>
    <property type="match status" value="1"/>
</dbReference>
<dbReference type="Gene3D" id="3.50.30.60">
    <property type="entry name" value="LD-carboxypeptidase A C-terminal domain-like"/>
    <property type="match status" value="1"/>
</dbReference>
<dbReference type="SUPFAM" id="SSF52317">
    <property type="entry name" value="Class I glutamine amidotransferase-like"/>
    <property type="match status" value="1"/>
</dbReference>
<dbReference type="Proteomes" id="UP000664167">
    <property type="component" value="Unassembled WGS sequence"/>
</dbReference>